<name>A0ACC0WAK9_9STRA</name>
<reference evidence="1 2" key="1">
    <citation type="journal article" date="2022" name="bioRxiv">
        <title>The genome of the oomycete Peronosclerospora sorghi, a cosmopolitan pathogen of maize and sorghum, is inflated with dispersed pseudogenes.</title>
        <authorList>
            <person name="Fletcher K."/>
            <person name="Martin F."/>
            <person name="Isakeit T."/>
            <person name="Cavanaugh K."/>
            <person name="Magill C."/>
            <person name="Michelmore R."/>
        </authorList>
    </citation>
    <scope>NUCLEOTIDE SEQUENCE [LARGE SCALE GENOMIC DNA]</scope>
    <source>
        <strain evidence="1">P6</strain>
    </source>
</reference>
<dbReference type="EMBL" id="CM047582">
    <property type="protein sequence ID" value="KAI9914973.1"/>
    <property type="molecule type" value="Genomic_DNA"/>
</dbReference>
<comment type="caution">
    <text evidence="1">The sequence shown here is derived from an EMBL/GenBank/DDBJ whole genome shotgun (WGS) entry which is preliminary data.</text>
</comment>
<evidence type="ECO:0000313" key="2">
    <source>
        <dbReference type="Proteomes" id="UP001163321"/>
    </source>
</evidence>
<dbReference type="Proteomes" id="UP001163321">
    <property type="component" value="Chromosome 3"/>
</dbReference>
<gene>
    <name evidence="1" type="ORF">PsorP6_007686</name>
</gene>
<accession>A0ACC0WAK9</accession>
<evidence type="ECO:0000313" key="1">
    <source>
        <dbReference type="EMBL" id="KAI9914973.1"/>
    </source>
</evidence>
<sequence length="359" mass="42406">MRTEIFSDQLERQTMSKRMLLFKRGALTDERKAYCQLFSEHREDCKNTLDEARNKLTITPEYVERLEADMKVRASELQAVKDSNKRTPQEGGDAEMDERDEFMNDVRRRRAQFQKELDDQSAQLEAENKLCTSLVERMNQHIKNLEDEVQNAAVEDHNIRQFNELIETDTKLLMYEETKRAIWAQVEDVYSVSNLQEKDEDMMMTSQIWSLLQQLAEAFVMLTNHLLEEEASLQHASTQLEDETNSIHAFMERMESEKIALCTTEKTSLAKESQVRRFEADLIEQRARALIDSYKQIQAEHMNYPIELGKREKVLLPREADLEEAKRLIKNRNYYDRKAFKFETLKAKGKEINWEQDTL</sequence>
<organism evidence="1 2">
    <name type="scientific">Peronosclerospora sorghi</name>
    <dbReference type="NCBI Taxonomy" id="230839"/>
    <lineage>
        <taxon>Eukaryota</taxon>
        <taxon>Sar</taxon>
        <taxon>Stramenopiles</taxon>
        <taxon>Oomycota</taxon>
        <taxon>Peronosporomycetes</taxon>
        <taxon>Peronosporales</taxon>
        <taxon>Peronosporaceae</taxon>
        <taxon>Peronosclerospora</taxon>
    </lineage>
</organism>
<proteinExistence type="predicted"/>
<protein>
    <submittedName>
        <fullName evidence="1">Uncharacterized protein</fullName>
    </submittedName>
</protein>
<keyword evidence="2" id="KW-1185">Reference proteome</keyword>